<dbReference type="EC" id="2.7.13.3" evidence="3"/>
<evidence type="ECO:0000256" key="1">
    <source>
        <dbReference type="ARBA" id="ARBA00000085"/>
    </source>
</evidence>
<organism evidence="14 15">
    <name type="scientific">Devosia algicola</name>
    <dbReference type="NCBI Taxonomy" id="3026418"/>
    <lineage>
        <taxon>Bacteria</taxon>
        <taxon>Pseudomonadati</taxon>
        <taxon>Pseudomonadota</taxon>
        <taxon>Alphaproteobacteria</taxon>
        <taxon>Hyphomicrobiales</taxon>
        <taxon>Devosiaceae</taxon>
        <taxon>Devosia</taxon>
    </lineage>
</organism>
<evidence type="ECO:0000313" key="14">
    <source>
        <dbReference type="EMBL" id="WDR02775.1"/>
    </source>
</evidence>
<evidence type="ECO:0000259" key="13">
    <source>
        <dbReference type="PROSITE" id="PS50885"/>
    </source>
</evidence>
<dbReference type="PANTHER" id="PTHR45436">
    <property type="entry name" value="SENSOR HISTIDINE KINASE YKOH"/>
    <property type="match status" value="1"/>
</dbReference>
<keyword evidence="15" id="KW-1185">Reference proteome</keyword>
<evidence type="ECO:0000256" key="11">
    <source>
        <dbReference type="SAM" id="Phobius"/>
    </source>
</evidence>
<dbReference type="Pfam" id="PF00672">
    <property type="entry name" value="HAMP"/>
    <property type="match status" value="1"/>
</dbReference>
<dbReference type="SUPFAM" id="SSF158472">
    <property type="entry name" value="HAMP domain-like"/>
    <property type="match status" value="1"/>
</dbReference>
<dbReference type="Gene3D" id="3.30.565.10">
    <property type="entry name" value="Histidine kinase-like ATPase, C-terminal domain"/>
    <property type="match status" value="1"/>
</dbReference>
<evidence type="ECO:0000256" key="3">
    <source>
        <dbReference type="ARBA" id="ARBA00012438"/>
    </source>
</evidence>
<keyword evidence="9" id="KW-0902">Two-component regulatory system</keyword>
<keyword evidence="7" id="KW-0418">Kinase</keyword>
<dbReference type="PRINTS" id="PR00344">
    <property type="entry name" value="BCTRLSENSOR"/>
</dbReference>
<dbReference type="PANTHER" id="PTHR45436:SF8">
    <property type="entry name" value="HISTIDINE KINASE"/>
    <property type="match status" value="1"/>
</dbReference>
<gene>
    <name evidence="14" type="ORF">PSQ19_00605</name>
</gene>
<dbReference type="InterPro" id="IPR005467">
    <property type="entry name" value="His_kinase_dom"/>
</dbReference>
<keyword evidence="14" id="KW-0067">ATP-binding</keyword>
<keyword evidence="4" id="KW-0597">Phosphoprotein</keyword>
<sequence length="504" mass="55210">MYRLAQIWRTSTVRLTATFILIFVLFSILLMGFIGWQSSVQIQRQQANDIDREVRQVQRLEHQQGVRGIAFAIERLSRNPGPGIYYLGDLSGQYLLGNVSTIPADVLQNPGMYSFEYQRSLPIDANDDSPEDVRRGYAVARSILLDSGLRLIVGRDVVERRGFTAIIIQSFLVGVGGILLFSLIAGGVTARRVLRRIDAISATSTTIMSGNLSERIPITRRNDEFDGLATNLNAMLDRIEQLLQGLKEVTDNVAHDLKTPLSRLRNQAESALRDGADNEQRRIALETTIVESDKLIQTFNALLMIARAEAGAPSGALSDVDVSAVVADVAELYGPVAEDAGLELEAAIADGIHLHGNRELIGQAMVNLVENAMKYHEPGAGVAGKIRVSVEQRDSRVIIEVSDNGPGIPQADRKRVLERFVRLEKSRTEPGSGLGLSLVDAVTRLHKGTFQARRQRSRRSRHHRPARCLRAIAIAAHVHVAGRGAGARAPCRAQAATLSLGNEH</sequence>
<dbReference type="RefSeq" id="WP_282219177.1">
    <property type="nucleotide sequence ID" value="NZ_CP118246.1"/>
</dbReference>
<dbReference type="EMBL" id="CP118246">
    <property type="protein sequence ID" value="WDR02775.1"/>
    <property type="molecule type" value="Genomic_DNA"/>
</dbReference>
<feature type="transmembrane region" description="Helical" evidence="11">
    <location>
        <begin position="12"/>
        <end position="36"/>
    </location>
</feature>
<evidence type="ECO:0000313" key="15">
    <source>
        <dbReference type="Proteomes" id="UP001220530"/>
    </source>
</evidence>
<dbReference type="Pfam" id="PF02518">
    <property type="entry name" value="HATPase_c"/>
    <property type="match status" value="1"/>
</dbReference>
<dbReference type="InterPro" id="IPR050428">
    <property type="entry name" value="TCS_sensor_his_kinase"/>
</dbReference>
<feature type="transmembrane region" description="Helical" evidence="11">
    <location>
        <begin position="166"/>
        <end position="188"/>
    </location>
</feature>
<dbReference type="Gene3D" id="6.10.340.10">
    <property type="match status" value="1"/>
</dbReference>
<evidence type="ECO:0000256" key="2">
    <source>
        <dbReference type="ARBA" id="ARBA00004370"/>
    </source>
</evidence>
<dbReference type="InterPro" id="IPR036890">
    <property type="entry name" value="HATPase_C_sf"/>
</dbReference>
<evidence type="ECO:0000256" key="4">
    <source>
        <dbReference type="ARBA" id="ARBA00022553"/>
    </source>
</evidence>
<dbReference type="CDD" id="cd00082">
    <property type="entry name" value="HisKA"/>
    <property type="match status" value="1"/>
</dbReference>
<dbReference type="GO" id="GO:0005524">
    <property type="term" value="F:ATP binding"/>
    <property type="evidence" value="ECO:0007669"/>
    <property type="project" value="UniProtKB-KW"/>
</dbReference>
<dbReference type="SMART" id="SM00388">
    <property type="entry name" value="HisKA"/>
    <property type="match status" value="1"/>
</dbReference>
<dbReference type="PROSITE" id="PS50885">
    <property type="entry name" value="HAMP"/>
    <property type="match status" value="1"/>
</dbReference>
<proteinExistence type="predicted"/>
<evidence type="ECO:0000256" key="7">
    <source>
        <dbReference type="ARBA" id="ARBA00022777"/>
    </source>
</evidence>
<evidence type="ECO:0000259" key="12">
    <source>
        <dbReference type="PROSITE" id="PS50109"/>
    </source>
</evidence>
<dbReference type="InterPro" id="IPR003594">
    <property type="entry name" value="HATPase_dom"/>
</dbReference>
<dbReference type="InterPro" id="IPR004358">
    <property type="entry name" value="Sig_transdc_His_kin-like_C"/>
</dbReference>
<dbReference type="InterPro" id="IPR003661">
    <property type="entry name" value="HisK_dim/P_dom"/>
</dbReference>
<dbReference type="SMART" id="SM00387">
    <property type="entry name" value="HATPase_c"/>
    <property type="match status" value="1"/>
</dbReference>
<dbReference type="SMART" id="SM00304">
    <property type="entry name" value="HAMP"/>
    <property type="match status" value="1"/>
</dbReference>
<comment type="catalytic activity">
    <reaction evidence="1">
        <text>ATP + protein L-histidine = ADP + protein N-phospho-L-histidine.</text>
        <dbReference type="EC" id="2.7.13.3"/>
    </reaction>
</comment>
<feature type="domain" description="Histidine kinase" evidence="12">
    <location>
        <begin position="252"/>
        <end position="455"/>
    </location>
</feature>
<name>A0ABY7YPF6_9HYPH</name>
<keyword evidence="14" id="KW-0547">Nucleotide-binding</keyword>
<keyword evidence="8 11" id="KW-1133">Transmembrane helix</keyword>
<dbReference type="PROSITE" id="PS50109">
    <property type="entry name" value="HIS_KIN"/>
    <property type="match status" value="1"/>
</dbReference>
<evidence type="ECO:0000256" key="9">
    <source>
        <dbReference type="ARBA" id="ARBA00023012"/>
    </source>
</evidence>
<dbReference type="Gene3D" id="1.10.287.130">
    <property type="match status" value="1"/>
</dbReference>
<evidence type="ECO:0000256" key="6">
    <source>
        <dbReference type="ARBA" id="ARBA00022692"/>
    </source>
</evidence>
<reference evidence="14 15" key="1">
    <citation type="submission" date="2023-02" db="EMBL/GenBank/DDBJ databases">
        <title>Devosia algicola sp. nov., isolated from the phycosphere of marine algae.</title>
        <authorList>
            <person name="Kim J.M."/>
            <person name="Lee J.K."/>
            <person name="Choi B.J."/>
            <person name="Bayburt H."/>
            <person name="Jeon C.O."/>
        </authorList>
    </citation>
    <scope>NUCLEOTIDE SEQUENCE [LARGE SCALE GENOMIC DNA]</scope>
    <source>
        <strain evidence="14 15">G20-9</strain>
    </source>
</reference>
<evidence type="ECO:0000256" key="10">
    <source>
        <dbReference type="ARBA" id="ARBA00023136"/>
    </source>
</evidence>
<keyword evidence="10 11" id="KW-0472">Membrane</keyword>
<dbReference type="InterPro" id="IPR036097">
    <property type="entry name" value="HisK_dim/P_sf"/>
</dbReference>
<accession>A0ABY7YPF6</accession>
<dbReference type="SUPFAM" id="SSF47384">
    <property type="entry name" value="Homodimeric domain of signal transducing histidine kinase"/>
    <property type="match status" value="1"/>
</dbReference>
<dbReference type="Pfam" id="PF00512">
    <property type="entry name" value="HisKA"/>
    <property type="match status" value="1"/>
</dbReference>
<dbReference type="CDD" id="cd00075">
    <property type="entry name" value="HATPase"/>
    <property type="match status" value="1"/>
</dbReference>
<keyword evidence="6 11" id="KW-0812">Transmembrane</keyword>
<dbReference type="CDD" id="cd06225">
    <property type="entry name" value="HAMP"/>
    <property type="match status" value="1"/>
</dbReference>
<evidence type="ECO:0000256" key="8">
    <source>
        <dbReference type="ARBA" id="ARBA00022989"/>
    </source>
</evidence>
<evidence type="ECO:0000256" key="5">
    <source>
        <dbReference type="ARBA" id="ARBA00022679"/>
    </source>
</evidence>
<dbReference type="SUPFAM" id="SSF55874">
    <property type="entry name" value="ATPase domain of HSP90 chaperone/DNA topoisomerase II/histidine kinase"/>
    <property type="match status" value="1"/>
</dbReference>
<dbReference type="InterPro" id="IPR003660">
    <property type="entry name" value="HAMP_dom"/>
</dbReference>
<keyword evidence="5" id="KW-0808">Transferase</keyword>
<protein>
    <recommendedName>
        <fullName evidence="3">histidine kinase</fullName>
        <ecNumber evidence="3">2.7.13.3</ecNumber>
    </recommendedName>
</protein>
<dbReference type="Proteomes" id="UP001220530">
    <property type="component" value="Chromosome"/>
</dbReference>
<comment type="subcellular location">
    <subcellularLocation>
        <location evidence="2">Membrane</location>
    </subcellularLocation>
</comment>
<feature type="domain" description="HAMP" evidence="13">
    <location>
        <begin position="191"/>
        <end position="244"/>
    </location>
</feature>